<dbReference type="Proteomes" id="UP000224460">
    <property type="component" value="Unassembled WGS sequence"/>
</dbReference>
<comment type="caution">
    <text evidence="1">The sequence shown here is derived from an EMBL/GenBank/DDBJ whole genome shotgun (WGS) entry which is preliminary data.</text>
</comment>
<evidence type="ECO:0000313" key="2">
    <source>
        <dbReference type="Proteomes" id="UP000224460"/>
    </source>
</evidence>
<gene>
    <name evidence="1" type="ORF">CS063_14950</name>
</gene>
<keyword evidence="2" id="KW-1185">Reference proteome</keyword>
<evidence type="ECO:0000313" key="1">
    <source>
        <dbReference type="EMBL" id="PHV69604.1"/>
    </source>
</evidence>
<accession>A0AC61D7R8</accession>
<proteinExistence type="predicted"/>
<organism evidence="1 2">
    <name type="scientific">Sporanaerobium hydrogeniformans</name>
    <dbReference type="NCBI Taxonomy" id="3072179"/>
    <lineage>
        <taxon>Bacteria</taxon>
        <taxon>Bacillati</taxon>
        <taxon>Bacillota</taxon>
        <taxon>Clostridia</taxon>
        <taxon>Lachnospirales</taxon>
        <taxon>Lachnospiraceae</taxon>
        <taxon>Sporanaerobium</taxon>
    </lineage>
</organism>
<name>A0AC61D7R8_9FIRM</name>
<protein>
    <submittedName>
        <fullName evidence="1">Uncharacterized protein</fullName>
    </submittedName>
</protein>
<dbReference type="EMBL" id="PEDL01000023">
    <property type="protein sequence ID" value="PHV69604.1"/>
    <property type="molecule type" value="Genomic_DNA"/>
</dbReference>
<sequence>MIKLDIVSGFKGSGKTTLIELLEDLLWRDERLVILQNEFGKKTLSPRYTHHFLEQISGGCICCTSQILLQQCIYQLIESHHPQRIVIEVPETASLSDIGFSLTENLKDICQLDHMLYVMDVPSFQKRLQLSEGFIRQQIRKSSLLFLHHLESALPTEKQALLEFIHTYSPHSFISSRSWGELQKQEVCHLYEQSRIKEAVYTPMIRMRQPAPLFTEYSDIF</sequence>
<reference evidence="1" key="1">
    <citation type="submission" date="2017-10" db="EMBL/GenBank/DDBJ databases">
        <title>Genome sequence of cellulolytic Lachnospiraceae bacterium XHS1971 isolated from hotspring sediment.</title>
        <authorList>
            <person name="Vasudevan G."/>
            <person name="Joshi A.J."/>
            <person name="Hivarkar S."/>
            <person name="Lanjekar V.B."/>
            <person name="Dhakephalkar P.K."/>
            <person name="Dagar S."/>
        </authorList>
    </citation>
    <scope>NUCLEOTIDE SEQUENCE</scope>
    <source>
        <strain evidence="1">XHS1971</strain>
    </source>
</reference>